<dbReference type="InterPro" id="IPR029787">
    <property type="entry name" value="Nucleotide_cyclase"/>
</dbReference>
<dbReference type="NCBIfam" id="TIGR00254">
    <property type="entry name" value="GGDEF"/>
    <property type="match status" value="1"/>
</dbReference>
<keyword evidence="4" id="KW-0808">Transferase</keyword>
<dbReference type="SMART" id="SM00267">
    <property type="entry name" value="GGDEF"/>
    <property type="match status" value="1"/>
</dbReference>
<proteinExistence type="predicted"/>
<dbReference type="Pfam" id="PF00990">
    <property type="entry name" value="GGDEF"/>
    <property type="match status" value="1"/>
</dbReference>
<evidence type="ECO:0000256" key="1">
    <source>
        <dbReference type="ARBA" id="ARBA00012528"/>
    </source>
</evidence>
<dbReference type="SUPFAM" id="SSF55073">
    <property type="entry name" value="Nucleotide cyclase"/>
    <property type="match status" value="1"/>
</dbReference>
<dbReference type="Gene3D" id="3.30.450.20">
    <property type="entry name" value="PAS domain"/>
    <property type="match status" value="1"/>
</dbReference>
<dbReference type="EC" id="2.7.7.65" evidence="1"/>
<dbReference type="PANTHER" id="PTHR45138:SF9">
    <property type="entry name" value="DIGUANYLATE CYCLASE DGCM-RELATED"/>
    <property type="match status" value="1"/>
</dbReference>
<dbReference type="CDD" id="cd01949">
    <property type="entry name" value="GGDEF"/>
    <property type="match status" value="1"/>
</dbReference>
<dbReference type="InterPro" id="IPR000160">
    <property type="entry name" value="GGDEF_dom"/>
</dbReference>
<keyword evidence="5" id="KW-1185">Reference proteome</keyword>
<dbReference type="PROSITE" id="PS50887">
    <property type="entry name" value="GGDEF"/>
    <property type="match status" value="1"/>
</dbReference>
<dbReference type="PANTHER" id="PTHR45138">
    <property type="entry name" value="REGULATORY COMPONENTS OF SENSORY TRANSDUCTION SYSTEM"/>
    <property type="match status" value="1"/>
</dbReference>
<gene>
    <name evidence="4" type="ORF">KDN34_13725</name>
</gene>
<feature type="domain" description="GGDEF" evidence="3">
    <location>
        <begin position="169"/>
        <end position="302"/>
    </location>
</feature>
<evidence type="ECO:0000256" key="2">
    <source>
        <dbReference type="ARBA" id="ARBA00034247"/>
    </source>
</evidence>
<dbReference type="GO" id="GO:0052621">
    <property type="term" value="F:diguanylate cyclase activity"/>
    <property type="evidence" value="ECO:0007669"/>
    <property type="project" value="UniProtKB-EC"/>
</dbReference>
<comment type="catalytic activity">
    <reaction evidence="2">
        <text>2 GTP = 3',3'-c-di-GMP + 2 diphosphate</text>
        <dbReference type="Rhea" id="RHEA:24898"/>
        <dbReference type="ChEBI" id="CHEBI:33019"/>
        <dbReference type="ChEBI" id="CHEBI:37565"/>
        <dbReference type="ChEBI" id="CHEBI:58805"/>
        <dbReference type="EC" id="2.7.7.65"/>
    </reaction>
</comment>
<dbReference type="EMBL" id="CP073587">
    <property type="protein sequence ID" value="QUN05246.1"/>
    <property type="molecule type" value="Genomic_DNA"/>
</dbReference>
<dbReference type="InterPro" id="IPR050469">
    <property type="entry name" value="Diguanylate_Cyclase"/>
</dbReference>
<dbReference type="InterPro" id="IPR043128">
    <property type="entry name" value="Rev_trsase/Diguanyl_cyclase"/>
</dbReference>
<evidence type="ECO:0000313" key="5">
    <source>
        <dbReference type="Proteomes" id="UP000679575"/>
    </source>
</evidence>
<organism evidence="4 5">
    <name type="scientific">Shewanella yunxiaonensis</name>
    <dbReference type="NCBI Taxonomy" id="2829809"/>
    <lineage>
        <taxon>Bacteria</taxon>
        <taxon>Pseudomonadati</taxon>
        <taxon>Pseudomonadota</taxon>
        <taxon>Gammaproteobacteria</taxon>
        <taxon>Alteromonadales</taxon>
        <taxon>Shewanellaceae</taxon>
        <taxon>Shewanella</taxon>
    </lineage>
</organism>
<evidence type="ECO:0000313" key="4">
    <source>
        <dbReference type="EMBL" id="QUN05246.1"/>
    </source>
</evidence>
<evidence type="ECO:0000259" key="3">
    <source>
        <dbReference type="PROSITE" id="PS50887"/>
    </source>
</evidence>
<accession>A0ABX7YT10</accession>
<keyword evidence="4" id="KW-0548">Nucleotidyltransferase</keyword>
<name>A0ABX7YT10_9GAMM</name>
<sequence>MMFSLEQTQAILAALPDPAFILTRSGKYAHIFGGTDNRYYHDGSSLVGSFIAEVLIPEKANWFMQQIATVLTSGNMLIVEYPLAGADVLGLEEGPKDPIWFEGRIHPLNFQFEGEDAVLWVASNITARHQLQQRLKYLSETDELSHLYNRRKLRSHLQRQFSLFHRHHTPCSLLVFDLDFFKQLNDACGHPIGDAVIEIVGRVCIQTIREDDLAARYGGDEFAVLMPQTTLHQAWCLADRLRRKIQHALLEMDLPQICTSISGGISEFLPMDDRADIIIQRADKGLYMAKNLGRNRICNEHEE</sequence>
<dbReference type="Gene3D" id="3.30.70.270">
    <property type="match status" value="1"/>
</dbReference>
<dbReference type="InterPro" id="IPR035965">
    <property type="entry name" value="PAS-like_dom_sf"/>
</dbReference>
<dbReference type="SUPFAM" id="SSF55785">
    <property type="entry name" value="PYP-like sensor domain (PAS domain)"/>
    <property type="match status" value="1"/>
</dbReference>
<reference evidence="4 5" key="1">
    <citation type="submission" date="2021-04" db="EMBL/GenBank/DDBJ databases">
        <title>Novel species identification of genus Shewanella.</title>
        <authorList>
            <person name="Liu G."/>
        </authorList>
    </citation>
    <scope>NUCLEOTIDE SEQUENCE [LARGE SCALE GENOMIC DNA]</scope>
    <source>
        <strain evidence="4 5">FJAT-54481</strain>
    </source>
</reference>
<dbReference type="Proteomes" id="UP000679575">
    <property type="component" value="Chromosome"/>
</dbReference>
<protein>
    <recommendedName>
        <fullName evidence="1">diguanylate cyclase</fullName>
        <ecNumber evidence="1">2.7.7.65</ecNumber>
    </recommendedName>
</protein>